<evidence type="ECO:0000256" key="3">
    <source>
        <dbReference type="ARBA" id="ARBA00006753"/>
    </source>
</evidence>
<keyword evidence="10 12" id="KW-0486">Methionine biosynthesis</keyword>
<evidence type="ECO:0000256" key="4">
    <source>
        <dbReference type="ARBA" id="ARBA00013213"/>
    </source>
</evidence>
<accession>A0A5D4T5H3</accession>
<dbReference type="RefSeq" id="WP_148986860.1">
    <property type="nucleotide sequence ID" value="NZ_VTEV01000001.1"/>
</dbReference>
<dbReference type="InterPro" id="IPR005106">
    <property type="entry name" value="Asp/hSer_DH_NAD-bd"/>
</dbReference>
<dbReference type="PIRSF" id="PIRSF036497">
    <property type="entry name" value="HDH_short"/>
    <property type="match status" value="1"/>
</dbReference>
<dbReference type="InterPro" id="IPR036291">
    <property type="entry name" value="NAD(P)-bd_dom_sf"/>
</dbReference>
<keyword evidence="9" id="KW-0915">Sodium</keyword>
<comment type="catalytic activity">
    <reaction evidence="11">
        <text>L-homoserine + NADP(+) = L-aspartate 4-semialdehyde + NADPH + H(+)</text>
        <dbReference type="Rhea" id="RHEA:15761"/>
        <dbReference type="ChEBI" id="CHEBI:15378"/>
        <dbReference type="ChEBI" id="CHEBI:57476"/>
        <dbReference type="ChEBI" id="CHEBI:57783"/>
        <dbReference type="ChEBI" id="CHEBI:58349"/>
        <dbReference type="ChEBI" id="CHEBI:537519"/>
        <dbReference type="EC" id="1.1.1.3"/>
    </reaction>
    <physiologicalReaction direction="right-to-left" evidence="11">
        <dbReference type="Rhea" id="RHEA:15763"/>
    </physiologicalReaction>
</comment>
<dbReference type="AlphaFoldDB" id="A0A5D4T5H3"/>
<dbReference type="PANTHER" id="PTHR43331:SF1">
    <property type="entry name" value="HOMOSERINE DEHYDROGENASE"/>
    <property type="match status" value="1"/>
</dbReference>
<dbReference type="UniPathway" id="UPA00050">
    <property type="reaction ID" value="UER00063"/>
</dbReference>
<comment type="pathway">
    <text evidence="1 15">Amino-acid biosynthesis; L-threonine biosynthesis; L-threonine from L-aspartate: step 3/5.</text>
</comment>
<keyword evidence="6 12" id="KW-0028">Amino-acid biosynthesis</keyword>
<dbReference type="GO" id="GO:0004412">
    <property type="term" value="F:homoserine dehydrogenase activity"/>
    <property type="evidence" value="ECO:0007669"/>
    <property type="project" value="UniProtKB-EC"/>
</dbReference>
<evidence type="ECO:0000256" key="15">
    <source>
        <dbReference type="RuleBase" id="RU000579"/>
    </source>
</evidence>
<feature type="domain" description="Aspartate/homoserine dehydrogenase NAD-binding" evidence="18">
    <location>
        <begin position="10"/>
        <end position="129"/>
    </location>
</feature>
<keyword evidence="8 12" id="KW-0560">Oxidoreductase</keyword>
<dbReference type="SUPFAM" id="SSF51735">
    <property type="entry name" value="NAD(P)-binding Rossmann-fold domains"/>
    <property type="match status" value="1"/>
</dbReference>
<keyword evidence="7 12" id="KW-0791">Threonine biosynthesis</keyword>
<dbReference type="SUPFAM" id="SSF55347">
    <property type="entry name" value="Glyceraldehyde-3-phosphate dehydrogenase-like, C-terminal domain"/>
    <property type="match status" value="1"/>
</dbReference>
<dbReference type="Gene3D" id="3.40.50.720">
    <property type="entry name" value="NAD(P)-binding Rossmann-like Domain"/>
    <property type="match status" value="1"/>
</dbReference>
<evidence type="ECO:0000256" key="7">
    <source>
        <dbReference type="ARBA" id="ARBA00022697"/>
    </source>
</evidence>
<evidence type="ECO:0000256" key="5">
    <source>
        <dbReference type="ARBA" id="ARBA00013376"/>
    </source>
</evidence>
<dbReference type="GO" id="GO:0009088">
    <property type="term" value="P:threonine biosynthetic process"/>
    <property type="evidence" value="ECO:0007669"/>
    <property type="project" value="UniProtKB-UniPathway"/>
</dbReference>
<evidence type="ECO:0000256" key="9">
    <source>
        <dbReference type="ARBA" id="ARBA00023053"/>
    </source>
</evidence>
<evidence type="ECO:0000313" key="20">
    <source>
        <dbReference type="Proteomes" id="UP000322524"/>
    </source>
</evidence>
<reference evidence="19 20" key="1">
    <citation type="submission" date="2019-08" db="EMBL/GenBank/DDBJ databases">
        <title>Bacillus genomes from the desert of Cuatro Cienegas, Coahuila.</title>
        <authorList>
            <person name="Olmedo-Alvarez G."/>
        </authorList>
    </citation>
    <scope>NUCLEOTIDE SEQUENCE [LARGE SCALE GENOMIC DNA]</scope>
    <source>
        <strain evidence="19 20">CH28_1T</strain>
    </source>
</reference>
<comment type="similarity">
    <text evidence="3 12 16">Belongs to the homoserine dehydrogenase family.</text>
</comment>
<dbReference type="OrthoDB" id="9808167at2"/>
<gene>
    <name evidence="19" type="ORF">FZC76_03435</name>
</gene>
<feature type="binding site" evidence="14">
    <location>
        <begin position="10"/>
        <end position="15"/>
    </location>
    <ligand>
        <name>NADP(+)</name>
        <dbReference type="ChEBI" id="CHEBI:58349"/>
    </ligand>
</feature>
<keyword evidence="12 14" id="KW-0521">NADP</keyword>
<dbReference type="Proteomes" id="UP000322524">
    <property type="component" value="Unassembled WGS sequence"/>
</dbReference>
<evidence type="ECO:0000256" key="12">
    <source>
        <dbReference type="PIRNR" id="PIRNR036497"/>
    </source>
</evidence>
<dbReference type="UniPathway" id="UPA00051">
    <property type="reaction ID" value="UER00465"/>
</dbReference>
<evidence type="ECO:0000256" key="2">
    <source>
        <dbReference type="ARBA" id="ARBA00005062"/>
    </source>
</evidence>
<dbReference type="InterPro" id="IPR001342">
    <property type="entry name" value="HDH_cat"/>
</dbReference>
<dbReference type="GO" id="GO:0050661">
    <property type="term" value="F:NADP binding"/>
    <property type="evidence" value="ECO:0007669"/>
    <property type="project" value="InterPro"/>
</dbReference>
<feature type="domain" description="Homoserine dehydrogenase catalytic" evidence="17">
    <location>
        <begin position="137"/>
        <end position="315"/>
    </location>
</feature>
<protein>
    <recommendedName>
        <fullName evidence="5 12">Homoserine dehydrogenase</fullName>
        <shortName evidence="12">HDH</shortName>
        <ecNumber evidence="4 12">1.1.1.3</ecNumber>
    </recommendedName>
</protein>
<evidence type="ECO:0000256" key="13">
    <source>
        <dbReference type="PIRSR" id="PIRSR036497-1"/>
    </source>
</evidence>
<dbReference type="PANTHER" id="PTHR43331">
    <property type="entry name" value="HOMOSERINE DEHYDROGENASE"/>
    <property type="match status" value="1"/>
</dbReference>
<dbReference type="InterPro" id="IPR019811">
    <property type="entry name" value="HDH_CS"/>
</dbReference>
<evidence type="ECO:0000259" key="17">
    <source>
        <dbReference type="Pfam" id="PF00742"/>
    </source>
</evidence>
<name>A0A5D4T5H3_9BACI</name>
<evidence type="ECO:0000259" key="18">
    <source>
        <dbReference type="Pfam" id="PF03447"/>
    </source>
</evidence>
<feature type="binding site" evidence="14">
    <location>
        <position position="190"/>
    </location>
    <ligand>
        <name>L-homoserine</name>
        <dbReference type="ChEBI" id="CHEBI:57476"/>
    </ligand>
</feature>
<dbReference type="PROSITE" id="PS01042">
    <property type="entry name" value="HOMOSER_DHGENASE"/>
    <property type="match status" value="1"/>
</dbReference>
<evidence type="ECO:0000256" key="14">
    <source>
        <dbReference type="PIRSR" id="PIRSR036497-2"/>
    </source>
</evidence>
<evidence type="ECO:0000256" key="1">
    <source>
        <dbReference type="ARBA" id="ARBA00005056"/>
    </source>
</evidence>
<proteinExistence type="inferred from homology"/>
<organism evidence="19 20">
    <name type="scientific">Sutcliffiella horikoshii</name>
    <dbReference type="NCBI Taxonomy" id="79883"/>
    <lineage>
        <taxon>Bacteria</taxon>
        <taxon>Bacillati</taxon>
        <taxon>Bacillota</taxon>
        <taxon>Bacilli</taxon>
        <taxon>Bacillales</taxon>
        <taxon>Bacillaceae</taxon>
        <taxon>Sutcliffiella</taxon>
    </lineage>
</organism>
<feature type="binding site" evidence="14">
    <location>
        <position position="105"/>
    </location>
    <ligand>
        <name>NADPH</name>
        <dbReference type="ChEBI" id="CHEBI:57783"/>
    </ligand>
</feature>
<evidence type="ECO:0000256" key="8">
    <source>
        <dbReference type="ARBA" id="ARBA00023002"/>
    </source>
</evidence>
<dbReference type="Pfam" id="PF00742">
    <property type="entry name" value="Homoserine_dh"/>
    <property type="match status" value="1"/>
</dbReference>
<dbReference type="GO" id="GO:0009086">
    <property type="term" value="P:methionine biosynthetic process"/>
    <property type="evidence" value="ECO:0007669"/>
    <property type="project" value="UniProtKB-KW"/>
</dbReference>
<dbReference type="InterPro" id="IPR022697">
    <property type="entry name" value="HDH_short"/>
</dbReference>
<dbReference type="Gene3D" id="3.30.360.10">
    <property type="entry name" value="Dihydrodipicolinate Reductase, domain 2"/>
    <property type="match status" value="1"/>
</dbReference>
<evidence type="ECO:0000256" key="16">
    <source>
        <dbReference type="RuleBase" id="RU004171"/>
    </source>
</evidence>
<evidence type="ECO:0000256" key="10">
    <source>
        <dbReference type="ARBA" id="ARBA00023167"/>
    </source>
</evidence>
<feature type="active site" description="Proton donor" evidence="13">
    <location>
        <position position="205"/>
    </location>
</feature>
<dbReference type="FunFam" id="3.30.360.10:FF:000005">
    <property type="entry name" value="Homoserine dehydrogenase"/>
    <property type="match status" value="1"/>
</dbReference>
<dbReference type="Pfam" id="PF03447">
    <property type="entry name" value="NAD_binding_3"/>
    <property type="match status" value="1"/>
</dbReference>
<dbReference type="EC" id="1.1.1.3" evidence="4 12"/>
<sequence>MSHLNIAILGFGTVGKGVHHSIKSHQTRLEQVLGKSVRVVAILVKNIEKHEQSREDGVLLTTNYEEIINIGKLDVIVDAIVGCEPGRTYLTQALEKGIHVVTANKEMFAHHAEELLALAKKNNVTVGFEATVAGGIPVIQTLKQLLQVNRIQKVEGILNGTSNFILSSMRKDGHSFEATLLAAQEKGYAEADPSNDIKGYDAFYKAVVLSQLIYGEKPDEQSTIRKGITEITADYVESADELGLRFRHIVTLFKGGTGIQCKVEPVLISTDHPFYQVEGVQNAVSIETDLVGNVQLQGPGAGMYPTASAILEDIIQISRPVYSEPAYLENDETDADSSKWVLFSKNGEIEIPFDIKVLARLSTKVAVVETEEVERILLNNPFLAIFELKGNYQHRVEKVNV</sequence>
<comment type="caution">
    <text evidence="19">The sequence shown here is derived from an EMBL/GenBank/DDBJ whole genome shotgun (WGS) entry which is preliminary data.</text>
</comment>
<dbReference type="NCBIfam" id="NF004976">
    <property type="entry name" value="PRK06349.1"/>
    <property type="match status" value="1"/>
</dbReference>
<evidence type="ECO:0000256" key="11">
    <source>
        <dbReference type="ARBA" id="ARBA00048841"/>
    </source>
</evidence>
<evidence type="ECO:0000313" key="19">
    <source>
        <dbReference type="EMBL" id="TYS70960.1"/>
    </source>
</evidence>
<dbReference type="EMBL" id="VTEV01000001">
    <property type="protein sequence ID" value="TYS70960.1"/>
    <property type="molecule type" value="Genomic_DNA"/>
</dbReference>
<evidence type="ECO:0000256" key="6">
    <source>
        <dbReference type="ARBA" id="ARBA00022605"/>
    </source>
</evidence>
<comment type="pathway">
    <text evidence="2 15">Amino-acid biosynthesis; L-methionine biosynthesis via de novo pathway; L-homoserine from L-aspartate: step 3/3.</text>
</comment>